<dbReference type="InterPro" id="IPR002563">
    <property type="entry name" value="Flavin_Rdtase-like_dom"/>
</dbReference>
<evidence type="ECO:0000256" key="3">
    <source>
        <dbReference type="ARBA" id="ARBA00022643"/>
    </source>
</evidence>
<comment type="caution">
    <text evidence="6">The sequence shown here is derived from an EMBL/GenBank/DDBJ whole genome shotgun (WGS) entry which is preliminary data.</text>
</comment>
<sequence length="214" mass="24021">MHLTKADLETTERIKRLNIINSVTGIKPANLIGSVSNEGQSNLAIFSSVIHLGSNPALLGFILRPDREAGQHTYENILETGFYTINHVHESFAEQAHYTSAKFRRYESEFDKCRFTEEYLSGFKAPFVKESKLKLGLKFLQGIPIEANNTMLIIGEIEQLIVPDDAVDEQGHIDLSHVDDVGISGLNSYYKLAKFAQFPYARPQSLPDFSGEKE</sequence>
<dbReference type="SUPFAM" id="SSF50475">
    <property type="entry name" value="FMN-binding split barrel"/>
    <property type="match status" value="1"/>
</dbReference>
<feature type="domain" description="Flavin reductase like" evidence="5">
    <location>
        <begin position="29"/>
        <end position="168"/>
    </location>
</feature>
<evidence type="ECO:0000259" key="5">
    <source>
        <dbReference type="Pfam" id="PF01613"/>
    </source>
</evidence>
<protein>
    <submittedName>
        <fullName evidence="6">Flavin reductase</fullName>
    </submittedName>
</protein>
<dbReference type="PANTHER" id="PTHR33798">
    <property type="entry name" value="FLAVOPROTEIN OXYGENASE"/>
    <property type="match status" value="1"/>
</dbReference>
<organism evidence="6 7">
    <name type="scientific">Larkinella punicea</name>
    <dbReference type="NCBI Taxonomy" id="2315727"/>
    <lineage>
        <taxon>Bacteria</taxon>
        <taxon>Pseudomonadati</taxon>
        <taxon>Bacteroidota</taxon>
        <taxon>Cytophagia</taxon>
        <taxon>Cytophagales</taxon>
        <taxon>Spirosomataceae</taxon>
        <taxon>Larkinella</taxon>
    </lineage>
</organism>
<name>A0A368JH08_9BACT</name>
<keyword evidence="7" id="KW-1185">Reference proteome</keyword>
<proteinExistence type="inferred from homology"/>
<keyword evidence="2" id="KW-0285">Flavoprotein</keyword>
<evidence type="ECO:0000313" key="6">
    <source>
        <dbReference type="EMBL" id="RCR66822.1"/>
    </source>
</evidence>
<dbReference type="GO" id="GO:0010181">
    <property type="term" value="F:FMN binding"/>
    <property type="evidence" value="ECO:0007669"/>
    <property type="project" value="InterPro"/>
</dbReference>
<evidence type="ECO:0000256" key="2">
    <source>
        <dbReference type="ARBA" id="ARBA00022630"/>
    </source>
</evidence>
<dbReference type="OrthoDB" id="5293996at2"/>
<gene>
    <name evidence="6" type="ORF">DUE52_25045</name>
</gene>
<dbReference type="AlphaFoldDB" id="A0A368JH08"/>
<comment type="similarity">
    <text evidence="4">Belongs to the flavoredoxin family.</text>
</comment>
<accession>A0A368JH08</accession>
<evidence type="ECO:0000256" key="4">
    <source>
        <dbReference type="ARBA" id="ARBA00038054"/>
    </source>
</evidence>
<dbReference type="Gene3D" id="2.30.110.10">
    <property type="entry name" value="Electron Transport, Fmn-binding Protein, Chain A"/>
    <property type="match status" value="1"/>
</dbReference>
<dbReference type="PANTHER" id="PTHR33798:SF5">
    <property type="entry name" value="FLAVIN REDUCTASE LIKE DOMAIN-CONTAINING PROTEIN"/>
    <property type="match status" value="1"/>
</dbReference>
<evidence type="ECO:0000313" key="7">
    <source>
        <dbReference type="Proteomes" id="UP000253383"/>
    </source>
</evidence>
<dbReference type="Pfam" id="PF01613">
    <property type="entry name" value="Flavin_Reduct"/>
    <property type="match status" value="1"/>
</dbReference>
<dbReference type="InterPro" id="IPR012349">
    <property type="entry name" value="Split_barrel_FMN-bd"/>
</dbReference>
<keyword evidence="3" id="KW-0288">FMN</keyword>
<dbReference type="GO" id="GO:0016646">
    <property type="term" value="F:oxidoreductase activity, acting on the CH-NH group of donors, NAD or NADP as acceptor"/>
    <property type="evidence" value="ECO:0007669"/>
    <property type="project" value="UniProtKB-ARBA"/>
</dbReference>
<dbReference type="Proteomes" id="UP000253383">
    <property type="component" value="Unassembled WGS sequence"/>
</dbReference>
<dbReference type="EMBL" id="QOWE01000024">
    <property type="protein sequence ID" value="RCR66822.1"/>
    <property type="molecule type" value="Genomic_DNA"/>
</dbReference>
<comment type="cofactor">
    <cofactor evidence="1">
        <name>FMN</name>
        <dbReference type="ChEBI" id="CHEBI:58210"/>
    </cofactor>
</comment>
<dbReference type="RefSeq" id="WP_114408816.1">
    <property type="nucleotide sequence ID" value="NZ_QOWE01000024.1"/>
</dbReference>
<evidence type="ECO:0000256" key="1">
    <source>
        <dbReference type="ARBA" id="ARBA00001917"/>
    </source>
</evidence>
<reference evidence="6 7" key="1">
    <citation type="submission" date="2018-07" db="EMBL/GenBank/DDBJ databases">
        <title>Genome analysis of Larkinella rosea.</title>
        <authorList>
            <person name="Zhou Z."/>
            <person name="Wang G."/>
        </authorList>
    </citation>
    <scope>NUCLEOTIDE SEQUENCE [LARGE SCALE GENOMIC DNA]</scope>
    <source>
        <strain evidence="7">zzj9</strain>
    </source>
</reference>